<dbReference type="InterPro" id="IPR005025">
    <property type="entry name" value="FMN_Rdtase-like_dom"/>
</dbReference>
<dbReference type="EMBL" id="FXYE01000001">
    <property type="protein sequence ID" value="SMX30769.1"/>
    <property type="molecule type" value="Genomic_DNA"/>
</dbReference>
<dbReference type="PANTHER" id="PTHR30543">
    <property type="entry name" value="CHROMATE REDUCTASE"/>
    <property type="match status" value="1"/>
</dbReference>
<evidence type="ECO:0000259" key="1">
    <source>
        <dbReference type="Pfam" id="PF03358"/>
    </source>
</evidence>
<accession>A0A238JJD3</accession>
<dbReference type="InterPro" id="IPR029039">
    <property type="entry name" value="Flavoprotein-like_sf"/>
</dbReference>
<name>A0A238JJD3_9RHOB</name>
<sequence>MKLLGISGSLRQESYNRKLVHEAARLFAPTEFIEGNLRFPLYDGDLEAQGIPAEVQTLADQIAAADAVVISGPEYNKSISGVLKNALDWVSRVEGNPWHDKPVAILSATSGMAGGPRTQFALRHCMVSFRPQLLMGPEVTIGNAPKAFGEDGRLTNETSIKFLQQLMDALREAAKG</sequence>
<dbReference type="PANTHER" id="PTHR30543:SF21">
    <property type="entry name" value="NAD(P)H-DEPENDENT FMN REDUCTASE LOT6"/>
    <property type="match status" value="1"/>
</dbReference>
<reference evidence="3" key="1">
    <citation type="submission" date="2017-05" db="EMBL/GenBank/DDBJ databases">
        <authorList>
            <person name="Rodrigo-Torres L."/>
            <person name="Arahal R. D."/>
            <person name="Lucena T."/>
        </authorList>
    </citation>
    <scope>NUCLEOTIDE SEQUENCE [LARGE SCALE GENOMIC DNA]</scope>
    <source>
        <strain evidence="3">CECT 8621</strain>
    </source>
</reference>
<keyword evidence="3" id="KW-1185">Reference proteome</keyword>
<dbReference type="GO" id="GO:0010181">
    <property type="term" value="F:FMN binding"/>
    <property type="evidence" value="ECO:0007669"/>
    <property type="project" value="TreeGrafter"/>
</dbReference>
<evidence type="ECO:0000313" key="3">
    <source>
        <dbReference type="Proteomes" id="UP000202922"/>
    </source>
</evidence>
<evidence type="ECO:0000313" key="2">
    <source>
        <dbReference type="EMBL" id="SMX30769.1"/>
    </source>
</evidence>
<proteinExistence type="predicted"/>
<dbReference type="SUPFAM" id="SSF52218">
    <property type="entry name" value="Flavoproteins"/>
    <property type="match status" value="1"/>
</dbReference>
<keyword evidence="2" id="KW-0560">Oxidoreductase</keyword>
<dbReference type="GO" id="GO:0050446">
    <property type="term" value="F:azobenzene reductase (NADP+) activity"/>
    <property type="evidence" value="ECO:0007669"/>
    <property type="project" value="UniProtKB-EC"/>
</dbReference>
<dbReference type="InterPro" id="IPR050712">
    <property type="entry name" value="NAD(P)H-dep_reductase"/>
</dbReference>
<gene>
    <name evidence="2" type="primary">azr</name>
    <name evidence="2" type="ORF">COL8621_00111</name>
</gene>
<dbReference type="GO" id="GO:0005829">
    <property type="term" value="C:cytosol"/>
    <property type="evidence" value="ECO:0007669"/>
    <property type="project" value="TreeGrafter"/>
</dbReference>
<protein>
    <submittedName>
        <fullName evidence="2">NADPH azoreductase</fullName>
        <ecNumber evidence="2">1.7.1.6</ecNumber>
    </submittedName>
</protein>
<dbReference type="EC" id="1.7.1.6" evidence="2"/>
<dbReference type="Pfam" id="PF03358">
    <property type="entry name" value="FMN_red"/>
    <property type="match status" value="1"/>
</dbReference>
<dbReference type="Gene3D" id="3.40.50.360">
    <property type="match status" value="1"/>
</dbReference>
<dbReference type="Proteomes" id="UP000202922">
    <property type="component" value="Unassembled WGS sequence"/>
</dbReference>
<feature type="domain" description="NADPH-dependent FMN reductase-like" evidence="1">
    <location>
        <begin position="1"/>
        <end position="144"/>
    </location>
</feature>
<organism evidence="2 3">
    <name type="scientific">Actibacterium lipolyticum</name>
    <dbReference type="NCBI Taxonomy" id="1524263"/>
    <lineage>
        <taxon>Bacteria</taxon>
        <taxon>Pseudomonadati</taxon>
        <taxon>Pseudomonadota</taxon>
        <taxon>Alphaproteobacteria</taxon>
        <taxon>Rhodobacterales</taxon>
        <taxon>Roseobacteraceae</taxon>
        <taxon>Actibacterium</taxon>
    </lineage>
</organism>
<dbReference type="AlphaFoldDB" id="A0A238JJD3"/>
<dbReference type="RefSeq" id="WP_235823670.1">
    <property type="nucleotide sequence ID" value="NZ_FXYE01000001.1"/>
</dbReference>